<dbReference type="InterPro" id="IPR012338">
    <property type="entry name" value="Beta-lactam/transpept-like"/>
</dbReference>
<dbReference type="HOGENOM" id="CLU_022757_1_0_0"/>
<name>W0RUL1_9BACT</name>
<geneLocation type="plasmid" evidence="3 4">
    <name>2</name>
</geneLocation>
<keyword evidence="1" id="KW-0732">Signal</keyword>
<feature type="chain" id="PRO_5004794622" evidence="1">
    <location>
        <begin position="27"/>
        <end position="491"/>
    </location>
</feature>
<keyword evidence="3" id="KW-0614">Plasmid</keyword>
<dbReference type="eggNOG" id="COG1680">
    <property type="taxonomic scope" value="Bacteria"/>
</dbReference>
<feature type="domain" description="Beta-lactamase-related" evidence="2">
    <location>
        <begin position="54"/>
        <end position="377"/>
    </location>
</feature>
<dbReference type="InParanoid" id="W0RUL1"/>
<dbReference type="Pfam" id="PF00144">
    <property type="entry name" value="Beta-lactamase"/>
    <property type="match status" value="1"/>
</dbReference>
<dbReference type="Proteomes" id="UP000019151">
    <property type="component" value="Plasmid 2"/>
</dbReference>
<keyword evidence="4" id="KW-1185">Reference proteome</keyword>
<dbReference type="KEGG" id="gba:J421_5713"/>
<dbReference type="PANTHER" id="PTHR46825">
    <property type="entry name" value="D-ALANYL-D-ALANINE-CARBOXYPEPTIDASE/ENDOPEPTIDASE AMPH"/>
    <property type="match status" value="1"/>
</dbReference>
<evidence type="ECO:0000313" key="4">
    <source>
        <dbReference type="Proteomes" id="UP000019151"/>
    </source>
</evidence>
<dbReference type="OrthoDB" id="9793489at2"/>
<reference evidence="3 4" key="1">
    <citation type="journal article" date="2014" name="Genome Announc.">
        <title>Genome Sequence and Methylome of Soil Bacterium Gemmatirosa kalamazoonensis KBS708T, a Member of the Rarely Cultivated Gemmatimonadetes Phylum.</title>
        <authorList>
            <person name="Debruyn J.M."/>
            <person name="Radosevich M."/>
            <person name="Wommack K.E."/>
            <person name="Polson S.W."/>
            <person name="Hauser L.J."/>
            <person name="Fawaz M.N."/>
            <person name="Korlach J."/>
            <person name="Tsai Y.C."/>
        </authorList>
    </citation>
    <scope>NUCLEOTIDE SEQUENCE [LARGE SCALE GENOMIC DNA]</scope>
    <source>
        <strain evidence="3 4">KBS708</strain>
        <plasmid evidence="4">Plasmid 2</plasmid>
    </source>
</reference>
<organism evidence="3 4">
    <name type="scientific">Gemmatirosa kalamazoonensis</name>
    <dbReference type="NCBI Taxonomy" id="861299"/>
    <lineage>
        <taxon>Bacteria</taxon>
        <taxon>Pseudomonadati</taxon>
        <taxon>Gemmatimonadota</taxon>
        <taxon>Gemmatimonadia</taxon>
        <taxon>Gemmatimonadales</taxon>
        <taxon>Gemmatimonadaceae</taxon>
        <taxon>Gemmatirosa</taxon>
    </lineage>
</organism>
<dbReference type="InterPro" id="IPR050491">
    <property type="entry name" value="AmpC-like"/>
</dbReference>
<gene>
    <name evidence="3" type="ORF">J421_5713</name>
</gene>
<dbReference type="EMBL" id="CP007130">
    <property type="protein sequence ID" value="AHG93248.1"/>
    <property type="molecule type" value="Genomic_DNA"/>
</dbReference>
<accession>W0RUL1</accession>
<dbReference type="AlphaFoldDB" id="W0RUL1"/>
<evidence type="ECO:0000313" key="3">
    <source>
        <dbReference type="EMBL" id="AHG93248.1"/>
    </source>
</evidence>
<dbReference type="PROSITE" id="PS51257">
    <property type="entry name" value="PROKAR_LIPOPROTEIN"/>
    <property type="match status" value="1"/>
</dbReference>
<evidence type="ECO:0000259" key="2">
    <source>
        <dbReference type="Pfam" id="PF00144"/>
    </source>
</evidence>
<dbReference type="InterPro" id="IPR001466">
    <property type="entry name" value="Beta-lactam-related"/>
</dbReference>
<feature type="signal peptide" evidence="1">
    <location>
        <begin position="1"/>
        <end position="26"/>
    </location>
</feature>
<evidence type="ECO:0000256" key="1">
    <source>
        <dbReference type="SAM" id="SignalP"/>
    </source>
</evidence>
<protein>
    <submittedName>
        <fullName evidence="3">Beta-lactamase</fullName>
    </submittedName>
</protein>
<dbReference type="SUPFAM" id="SSF56601">
    <property type="entry name" value="beta-lactamase/transpeptidase-like"/>
    <property type="match status" value="1"/>
</dbReference>
<dbReference type="RefSeq" id="WP_025414554.1">
    <property type="nucleotide sequence ID" value="NZ_CP007130.1"/>
</dbReference>
<dbReference type="PANTHER" id="PTHR46825:SF9">
    <property type="entry name" value="BETA-LACTAMASE-RELATED DOMAIN-CONTAINING PROTEIN"/>
    <property type="match status" value="1"/>
</dbReference>
<sequence length="491" mass="53215">MRALLRASMIASVGLVAAACAAASSATPPTRTNAATRADVDSRTIDARDLERFVDSVVTAHLARTHLPGAAFAFVQDGRTLVLKGYGVADVASGRRVSAESTIFRIGSISKVFTATAVVQLADRGRLEMTRDVNQVLRKVRVPDAFGAPVTAEQLLDHTAGLDEIRPGTQAASPTEVLTLAEFLRGRLVRVRPPGETISYSTYGITLAGELLEEVSGSDYQDYLTHNVWAPLRMTRTNVAIPTAFAHDVAVPYEVSNGAPEPAPWEWYHTTPASSVNSTAADMSRFLLAQLNDGELEGARILSPRATRYMQRQHATMHPRLPGFALGFYEDYVGDVRVLEHGGQVAGFSSLLLMIPEARAGFFVVSHGEQSTLRDELKYALLTRYFPRARTHLAVPPAPPNAAARAERFAGRYAWTTSCHSCGARAAPLTMTVTANADGTLGFSGRRWIEAEPLLFVRDDGSGYIAFRADSAGRITHMSPGSFWSFERLPP</sequence>
<proteinExistence type="predicted"/>
<dbReference type="Gene3D" id="3.40.710.10">
    <property type="entry name" value="DD-peptidase/beta-lactamase superfamily"/>
    <property type="match status" value="1"/>
</dbReference>